<dbReference type="CDD" id="cd00056">
    <property type="entry name" value="ENDO3c"/>
    <property type="match status" value="1"/>
</dbReference>
<dbReference type="EMBL" id="QWGB01000005">
    <property type="protein sequence ID" value="RIJ24158.1"/>
    <property type="molecule type" value="Genomic_DNA"/>
</dbReference>
<evidence type="ECO:0000313" key="6">
    <source>
        <dbReference type="EMBL" id="RIJ24158.1"/>
    </source>
</evidence>
<dbReference type="GO" id="GO:0005737">
    <property type="term" value="C:cytoplasm"/>
    <property type="evidence" value="ECO:0007669"/>
    <property type="project" value="TreeGrafter"/>
</dbReference>
<sequence length="216" mass="23546">MSKPSKETLQQACEELMVRDPAFAAAFAVTGLPDWRYSPPGYHTIARMIAFQQITTKAAATIWGRVEAELGEVTPDSVLDASEDTLRGCGLSRPKVGHLKSIATAVDTGALDLTRVYHAEIEAARAELLAVKGIGPWTADLFLLYCGRLDAFPIADVGLMEAYRQLSGHEERYAPKAFTELAEAWRPWRGVAAHLLWGWINAERAKAYSASGGLDA</sequence>
<dbReference type="SMART" id="SM00478">
    <property type="entry name" value="ENDO3c"/>
    <property type="match status" value="1"/>
</dbReference>
<dbReference type="Gene3D" id="1.10.340.30">
    <property type="entry name" value="Hypothetical protein, domain 2"/>
    <property type="match status" value="1"/>
</dbReference>
<evidence type="ECO:0000259" key="5">
    <source>
        <dbReference type="SMART" id="SM00478"/>
    </source>
</evidence>
<dbReference type="OrthoDB" id="9785929at2"/>
<dbReference type="Gene3D" id="1.10.1670.40">
    <property type="match status" value="1"/>
</dbReference>
<dbReference type="GO" id="GO:0043916">
    <property type="term" value="F:DNA-7-methylguanine glycosylase activity"/>
    <property type="evidence" value="ECO:0007669"/>
    <property type="project" value="TreeGrafter"/>
</dbReference>
<feature type="domain" description="HhH-GPD" evidence="5">
    <location>
        <begin position="50"/>
        <end position="200"/>
    </location>
</feature>
<keyword evidence="3" id="KW-0227">DNA damage</keyword>
<dbReference type="GO" id="GO:0032993">
    <property type="term" value="C:protein-DNA complex"/>
    <property type="evidence" value="ECO:0007669"/>
    <property type="project" value="TreeGrafter"/>
</dbReference>
<dbReference type="InterPro" id="IPR011257">
    <property type="entry name" value="DNA_glycosylase"/>
</dbReference>
<keyword evidence="4" id="KW-0234">DNA repair</keyword>
<name>A0A399QZ61_9PROT</name>
<dbReference type="EC" id="3.2.2.21" evidence="2"/>
<comment type="caution">
    <text evidence="6">The sequence shown here is derived from an EMBL/GenBank/DDBJ whole genome shotgun (WGS) entry which is preliminary data.</text>
</comment>
<comment type="catalytic activity">
    <reaction evidence="1">
        <text>Hydrolysis of alkylated DNA, releasing 3-methyladenine, 3-methylguanine, 7-methylguanine and 7-methyladenine.</text>
        <dbReference type="EC" id="3.2.2.21"/>
    </reaction>
</comment>
<evidence type="ECO:0000256" key="1">
    <source>
        <dbReference type="ARBA" id="ARBA00000086"/>
    </source>
</evidence>
<dbReference type="GO" id="GO:0006285">
    <property type="term" value="P:base-excision repair, AP site formation"/>
    <property type="evidence" value="ECO:0007669"/>
    <property type="project" value="TreeGrafter"/>
</dbReference>
<organism evidence="6 7">
    <name type="scientific">Henriciella barbarensis</name>
    <dbReference type="NCBI Taxonomy" id="86342"/>
    <lineage>
        <taxon>Bacteria</taxon>
        <taxon>Pseudomonadati</taxon>
        <taxon>Pseudomonadota</taxon>
        <taxon>Alphaproteobacteria</taxon>
        <taxon>Hyphomonadales</taxon>
        <taxon>Hyphomonadaceae</taxon>
        <taxon>Henriciella</taxon>
    </lineage>
</organism>
<dbReference type="Pfam" id="PF00730">
    <property type="entry name" value="HhH-GPD"/>
    <property type="match status" value="1"/>
</dbReference>
<evidence type="ECO:0000256" key="4">
    <source>
        <dbReference type="ARBA" id="ARBA00023204"/>
    </source>
</evidence>
<proteinExistence type="predicted"/>
<evidence type="ECO:0000256" key="2">
    <source>
        <dbReference type="ARBA" id="ARBA00012000"/>
    </source>
</evidence>
<keyword evidence="7" id="KW-1185">Reference proteome</keyword>
<dbReference type="GO" id="GO:0008725">
    <property type="term" value="F:DNA-3-methyladenine glycosylase activity"/>
    <property type="evidence" value="ECO:0007669"/>
    <property type="project" value="TreeGrafter"/>
</dbReference>
<evidence type="ECO:0000256" key="3">
    <source>
        <dbReference type="ARBA" id="ARBA00022763"/>
    </source>
</evidence>
<dbReference type="InterPro" id="IPR003265">
    <property type="entry name" value="HhH-GPD_domain"/>
</dbReference>
<gene>
    <name evidence="6" type="ORF">D1224_07930</name>
</gene>
<dbReference type="InterPro" id="IPR051912">
    <property type="entry name" value="Alkylbase_DNA_Glycosylase/TA"/>
</dbReference>
<protein>
    <recommendedName>
        <fullName evidence="2">DNA-3-methyladenine glycosylase II</fullName>
        <ecNumber evidence="2">3.2.2.21</ecNumber>
    </recommendedName>
</protein>
<dbReference type="SUPFAM" id="SSF48150">
    <property type="entry name" value="DNA-glycosylase"/>
    <property type="match status" value="1"/>
</dbReference>
<dbReference type="RefSeq" id="WP_119379347.1">
    <property type="nucleotide sequence ID" value="NZ_QWGB01000005.1"/>
</dbReference>
<dbReference type="AlphaFoldDB" id="A0A399QZ61"/>
<accession>A0A399QZ61</accession>
<dbReference type="GO" id="GO:0006307">
    <property type="term" value="P:DNA alkylation repair"/>
    <property type="evidence" value="ECO:0007669"/>
    <property type="project" value="TreeGrafter"/>
</dbReference>
<dbReference type="PANTHER" id="PTHR43003">
    <property type="entry name" value="DNA-3-METHYLADENINE GLYCOSYLASE"/>
    <property type="match status" value="1"/>
</dbReference>
<evidence type="ECO:0000313" key="7">
    <source>
        <dbReference type="Proteomes" id="UP000265431"/>
    </source>
</evidence>
<reference evidence="6 7" key="1">
    <citation type="submission" date="2018-08" db="EMBL/GenBank/DDBJ databases">
        <title>Henriciella mobilis sp. nov., isolated from seawater.</title>
        <authorList>
            <person name="Cheng H."/>
            <person name="Wu Y.-H."/>
            <person name="Xu X.-W."/>
            <person name="Guo L.-L."/>
        </authorList>
    </citation>
    <scope>NUCLEOTIDE SEQUENCE [LARGE SCALE GENOMIC DNA]</scope>
    <source>
        <strain evidence="6 7">CCUG66934</strain>
    </source>
</reference>
<dbReference type="PANTHER" id="PTHR43003:SF5">
    <property type="entry name" value="DNA-3-METHYLADENINE GLYCOSYLASE"/>
    <property type="match status" value="1"/>
</dbReference>
<dbReference type="GO" id="GO:0032131">
    <property type="term" value="F:alkylated DNA binding"/>
    <property type="evidence" value="ECO:0007669"/>
    <property type="project" value="TreeGrafter"/>
</dbReference>
<dbReference type="Proteomes" id="UP000265431">
    <property type="component" value="Unassembled WGS sequence"/>
</dbReference>